<dbReference type="InterPro" id="IPR025295">
    <property type="entry name" value="eCIS_core_dom"/>
</dbReference>
<name>A0A7Z2GCZ6_9BURK</name>
<dbReference type="AlphaFoldDB" id="A0A7Z2GCZ6"/>
<feature type="compositionally biased region" description="Basic and acidic residues" evidence="1">
    <location>
        <begin position="1109"/>
        <end position="1127"/>
    </location>
</feature>
<dbReference type="Pfam" id="PF13930">
    <property type="entry name" value="Endonuclea_NS_2"/>
    <property type="match status" value="1"/>
</dbReference>
<evidence type="ECO:0000256" key="1">
    <source>
        <dbReference type="SAM" id="MobiDB-lite"/>
    </source>
</evidence>
<keyword evidence="5" id="KW-1185">Reference proteome</keyword>
<feature type="region of interest" description="Disordered" evidence="1">
    <location>
        <begin position="236"/>
        <end position="258"/>
    </location>
</feature>
<feature type="region of interest" description="Disordered" evidence="1">
    <location>
        <begin position="291"/>
        <end position="315"/>
    </location>
</feature>
<feature type="compositionally biased region" description="Basic and acidic residues" evidence="1">
    <location>
        <begin position="302"/>
        <end position="315"/>
    </location>
</feature>
<feature type="region of interest" description="Disordered" evidence="1">
    <location>
        <begin position="1"/>
        <end position="31"/>
    </location>
</feature>
<dbReference type="Gene3D" id="3.40.570.10">
    <property type="entry name" value="Extracellular Endonuclease, subunit A"/>
    <property type="match status" value="1"/>
</dbReference>
<evidence type="ECO:0000313" key="4">
    <source>
        <dbReference type="EMBL" id="QGZ59463.1"/>
    </source>
</evidence>
<dbReference type="OrthoDB" id="7387101at2"/>
<feature type="region of interest" description="Disordered" evidence="1">
    <location>
        <begin position="1109"/>
        <end position="1143"/>
    </location>
</feature>
<evidence type="ECO:0000259" key="2">
    <source>
        <dbReference type="Pfam" id="PF13699"/>
    </source>
</evidence>
<feature type="region of interest" description="Disordered" evidence="1">
    <location>
        <begin position="190"/>
        <end position="219"/>
    </location>
</feature>
<feature type="compositionally biased region" description="Polar residues" evidence="1">
    <location>
        <begin position="1130"/>
        <end position="1143"/>
    </location>
</feature>
<feature type="domain" description="Type VII secretion system protein EssD-like" evidence="3">
    <location>
        <begin position="1017"/>
        <end position="1085"/>
    </location>
</feature>
<feature type="compositionally biased region" description="Low complexity" evidence="1">
    <location>
        <begin position="193"/>
        <end position="214"/>
    </location>
</feature>
<proteinExistence type="predicted"/>
<protein>
    <submittedName>
        <fullName evidence="4">DUF4157 domain-containing protein</fullName>
    </submittedName>
</protein>
<evidence type="ECO:0000313" key="5">
    <source>
        <dbReference type="Proteomes" id="UP000434209"/>
    </source>
</evidence>
<reference evidence="4 5" key="1">
    <citation type="submission" date="2019-12" db="EMBL/GenBank/DDBJ databases">
        <title>Paraburkholderia acidiphila 7Q-K02 sp. nov and Paraburkholderia acidisoli DHF22 sp. nov., two strains isolated from forest soil.</title>
        <authorList>
            <person name="Gao Z."/>
            <person name="Qiu L."/>
        </authorList>
    </citation>
    <scope>NUCLEOTIDE SEQUENCE [LARGE SCALE GENOMIC DNA]</scope>
    <source>
        <strain evidence="4 5">7Q-K02</strain>
    </source>
</reference>
<feature type="domain" description="eCIS core" evidence="2">
    <location>
        <begin position="341"/>
        <end position="417"/>
    </location>
</feature>
<dbReference type="RefSeq" id="WP_158762645.1">
    <property type="nucleotide sequence ID" value="NZ_CP046912.1"/>
</dbReference>
<dbReference type="KEGG" id="pacp:FAZ97_31200"/>
<dbReference type="InterPro" id="IPR044929">
    <property type="entry name" value="DNA/RNA_non-sp_Endonuclease_sf"/>
</dbReference>
<sequence length="1143" mass="122915">MSSAAFALDTDTAASSRSRAQTSGLRVSKPGDALEAEADRVAERVMNGTRLPEWSLAASGFGTIQRQPVTGAAEPPAPKAAHGADILGTLAQAFLETATGRRIVQMLKDDPAVKATQDFVSTPGGIVVTGAAALGAVTALAAAHKPLPVGIPDIPLDRVHPGLSLHVSVEGPLNHPTSAMLTLSFHGKASAKHGGSTAAAHAPTSPAAHPGGAAQKPDALSDAVNAWTMRRLMAIGRPDKGGAPQTGHAAQPGSGAATATPALRLPAFESPLKPKPPTLLDKTLELKPIAAPSGAQALTHATDAETKKREDLPVQRKAERAVETEADFSQVVLALNSPSRPLDRETRRFMESRIGFDFARVRVHTDARAAASAKTLGAKAYTVGDDVVFAQGRYAPASTEGRRLLAHELAHVVQQSGPQRRHQRLMHAAPRQVQRSWDISLPSLKEWVASKVRTQPVYPLICFVLGKDPISGAPFNRTAQSLVEAILKLVPQGQQVLDRLKEVVAAFQRAYDWLTAEFEQLKLNEDYFLDVFKRAKDAFLSGSFGDAEQILREPFDKLVLLASRAIHKAMECVVEAALETIGASGIIEVFRKGRDTIKLILADPGAFIGHLIDAVKAGVGQFGKNILDHLKEGLVQWLFGEIKITLPKTLNPAGIVSMILSVLGLTYSKFKQRLIEALGEPAVQFLETTFEVVKAIYVNGLGAAADLILSKAKDLADSVMNAVRDWVVTKLVVAGVEKVAGMFTPLTGLINVITIVYKVVDFFIEKAKALQALVTSVVDSVSEVANGNIEKAANAIEQAMATSIPLVLRFLAGVLGLGNVSEQVRKTIKSIEEKVTGAVNKVFDFIIEKGRALWEQGKGAFTYVVDWWKKPVPVTVGGEAHELTVEGDAGHHEIMVHSDKSPLRLFLKDVNASKQETDAILALAQQVNWRQGPRDKLNPTEVKAQEALAELAKRLGNLKSVNAAPKAPKPDYSGTHRFGGGLKVAAYLSADHEVGSEPDRSHDPPIWTDLGTELLERKSYVRGHLLSMRLGGQGVWKNMMPITNSTNQAMERRVERDLKKAIGTGKRYLRYTVQAQYADTPVKPKSPESAEARLVKLSWTVKPAKYEDGKFKVDSGPLLDEKGKQMDIDASNSLDPTAASQSA</sequence>
<evidence type="ECO:0000259" key="3">
    <source>
        <dbReference type="Pfam" id="PF13930"/>
    </source>
</evidence>
<dbReference type="InterPro" id="IPR044927">
    <property type="entry name" value="Endonuclea_NS_2"/>
</dbReference>
<gene>
    <name evidence="4" type="ORF">FAZ97_31200</name>
</gene>
<dbReference type="Proteomes" id="UP000434209">
    <property type="component" value="Chromosome 4"/>
</dbReference>
<dbReference type="EMBL" id="CP046912">
    <property type="protein sequence ID" value="QGZ59463.1"/>
    <property type="molecule type" value="Genomic_DNA"/>
</dbReference>
<organism evidence="4 5">
    <name type="scientific">Paraburkholderia acidiphila</name>
    <dbReference type="NCBI Taxonomy" id="2571747"/>
    <lineage>
        <taxon>Bacteria</taxon>
        <taxon>Pseudomonadati</taxon>
        <taxon>Pseudomonadota</taxon>
        <taxon>Betaproteobacteria</taxon>
        <taxon>Burkholderiales</taxon>
        <taxon>Burkholderiaceae</taxon>
        <taxon>Paraburkholderia</taxon>
    </lineage>
</organism>
<feature type="compositionally biased region" description="Low complexity" evidence="1">
    <location>
        <begin position="9"/>
        <end position="20"/>
    </location>
</feature>
<accession>A0A7Z2GCZ6</accession>
<dbReference type="Pfam" id="PF13699">
    <property type="entry name" value="eCIS_core"/>
    <property type="match status" value="1"/>
</dbReference>